<dbReference type="GO" id="GO:0031966">
    <property type="term" value="C:mitochondrial membrane"/>
    <property type="evidence" value="ECO:0007669"/>
    <property type="project" value="TreeGrafter"/>
</dbReference>
<dbReference type="InterPro" id="IPR009311">
    <property type="entry name" value="IFI6/IFI27-like"/>
</dbReference>
<evidence type="ECO:0000256" key="1">
    <source>
        <dbReference type="ARBA" id="ARBA00004141"/>
    </source>
</evidence>
<comment type="similarity">
    <text evidence="2">Belongs to the IFI6/IFI27 family.</text>
</comment>
<dbReference type="InterPro" id="IPR038213">
    <property type="entry name" value="IFI6/IFI27-like_sf"/>
</dbReference>
<feature type="compositionally biased region" description="Polar residues" evidence="6">
    <location>
        <begin position="89"/>
        <end position="99"/>
    </location>
</feature>
<reference evidence="7 8" key="1">
    <citation type="submission" date="2014-06" db="EMBL/GenBank/DDBJ databases">
        <title>Genome evolution of avian class.</title>
        <authorList>
            <person name="Zhang G."/>
            <person name="Li C."/>
        </authorList>
    </citation>
    <scope>NUCLEOTIDE SEQUENCE [LARGE SCALE GENOMIC DNA]</scope>
    <source>
        <strain evidence="7">BGI_N309</strain>
    </source>
</reference>
<evidence type="ECO:0000256" key="4">
    <source>
        <dbReference type="ARBA" id="ARBA00022989"/>
    </source>
</evidence>
<evidence type="ECO:0000256" key="3">
    <source>
        <dbReference type="ARBA" id="ARBA00022692"/>
    </source>
</evidence>
<evidence type="ECO:0000313" key="8">
    <source>
        <dbReference type="Proteomes" id="UP000053641"/>
    </source>
</evidence>
<evidence type="ECO:0000256" key="6">
    <source>
        <dbReference type="SAM" id="MobiDB-lite"/>
    </source>
</evidence>
<keyword evidence="4" id="KW-1133">Transmembrane helix</keyword>
<evidence type="ECO:0000313" key="7">
    <source>
        <dbReference type="EMBL" id="KGL81114.1"/>
    </source>
</evidence>
<proteinExistence type="inferred from homology"/>
<dbReference type="Proteomes" id="UP000053641">
    <property type="component" value="Unassembled WGS sequence"/>
</dbReference>
<dbReference type="OrthoDB" id="9425585at2759"/>
<evidence type="ECO:0000256" key="2">
    <source>
        <dbReference type="ARBA" id="ARBA00007262"/>
    </source>
</evidence>
<protein>
    <recommendedName>
        <fullName evidence="9">Interferon alpha-inducible protein 6</fullName>
    </recommendedName>
</protein>
<organism evidence="7 8">
    <name type="scientific">Tinamus guttatus</name>
    <name type="common">White-throated tinamou</name>
    <dbReference type="NCBI Taxonomy" id="94827"/>
    <lineage>
        <taxon>Eukaryota</taxon>
        <taxon>Metazoa</taxon>
        <taxon>Chordata</taxon>
        <taxon>Craniata</taxon>
        <taxon>Vertebrata</taxon>
        <taxon>Euteleostomi</taxon>
        <taxon>Archelosauria</taxon>
        <taxon>Archosauria</taxon>
        <taxon>Dinosauria</taxon>
        <taxon>Saurischia</taxon>
        <taxon>Theropoda</taxon>
        <taxon>Coelurosauria</taxon>
        <taxon>Aves</taxon>
        <taxon>Palaeognathae</taxon>
        <taxon>Tinamiformes</taxon>
        <taxon>Tinamidae</taxon>
        <taxon>Tinamus</taxon>
    </lineage>
</organism>
<keyword evidence="5" id="KW-0472">Membrane</keyword>
<dbReference type="KEGG" id="tgt:104572971"/>
<gene>
    <name evidence="7" type="ORF">N309_02315</name>
</gene>
<evidence type="ECO:0000256" key="5">
    <source>
        <dbReference type="ARBA" id="ARBA00023136"/>
    </source>
</evidence>
<name>A0A099ZFE4_TINGU</name>
<sequence>MSDRNVHKAGFTSAGIQKDSLASELMSQEAKASGGGVRSGGPTATLQEKGATGSTHSSGFTSSGISAGSKAAGMMSQEAKSHGGETPRGGTTATCQSISMGGKGGRR</sequence>
<keyword evidence="8" id="KW-1185">Reference proteome</keyword>
<dbReference type="PANTHER" id="PTHR16932:SF18">
    <property type="entry name" value="INTERFERON, ALPHA-INDUCIBLE PROTEIN 27-LIKE 2"/>
    <property type="match status" value="1"/>
</dbReference>
<dbReference type="Gene3D" id="6.10.110.10">
    <property type="match status" value="2"/>
</dbReference>
<accession>A0A099ZFE4</accession>
<dbReference type="AlphaFoldDB" id="A0A099ZFE4"/>
<feature type="compositionally biased region" description="Low complexity" evidence="6">
    <location>
        <begin position="50"/>
        <end position="76"/>
    </location>
</feature>
<dbReference type="GO" id="GO:0001836">
    <property type="term" value="P:release of cytochrome c from mitochondria"/>
    <property type="evidence" value="ECO:0007669"/>
    <property type="project" value="TreeGrafter"/>
</dbReference>
<dbReference type="STRING" id="94827.A0A099ZFE4"/>
<feature type="region of interest" description="Disordered" evidence="6">
    <location>
        <begin position="1"/>
        <end position="107"/>
    </location>
</feature>
<keyword evidence="3" id="KW-0812">Transmembrane</keyword>
<comment type="subcellular location">
    <subcellularLocation>
        <location evidence="1">Membrane</location>
        <topology evidence="1">Multi-pass membrane protein</topology>
    </subcellularLocation>
</comment>
<dbReference type="GO" id="GO:0097193">
    <property type="term" value="P:intrinsic apoptotic signaling pathway"/>
    <property type="evidence" value="ECO:0007669"/>
    <property type="project" value="TreeGrafter"/>
</dbReference>
<dbReference type="Pfam" id="PF06140">
    <property type="entry name" value="Ifi-6-16"/>
    <property type="match status" value="2"/>
</dbReference>
<evidence type="ECO:0008006" key="9">
    <source>
        <dbReference type="Google" id="ProtNLM"/>
    </source>
</evidence>
<dbReference type="EMBL" id="KL893749">
    <property type="protein sequence ID" value="KGL81114.1"/>
    <property type="molecule type" value="Genomic_DNA"/>
</dbReference>
<dbReference type="PANTHER" id="PTHR16932">
    <property type="entry name" value="INTERFERON ALPHA-INDUCIBLE PROTEIN 27"/>
    <property type="match status" value="1"/>
</dbReference>